<dbReference type="NCBIfam" id="TIGR01182">
    <property type="entry name" value="eda"/>
    <property type="match status" value="1"/>
</dbReference>
<dbReference type="InterPro" id="IPR000887">
    <property type="entry name" value="Aldlse_KDPG_KHG"/>
</dbReference>
<dbReference type="GO" id="GO:0008675">
    <property type="term" value="F:2-dehydro-3-deoxy-phosphogluconate aldolase activity"/>
    <property type="evidence" value="ECO:0007669"/>
    <property type="project" value="UniProtKB-EC"/>
</dbReference>
<dbReference type="CDD" id="cd00452">
    <property type="entry name" value="KDPG_aldolase"/>
    <property type="match status" value="1"/>
</dbReference>
<organism evidence="4 5">
    <name type="scientific">Pacificimonas pallii</name>
    <dbReference type="NCBI Taxonomy" id="2827236"/>
    <lineage>
        <taxon>Bacteria</taxon>
        <taxon>Pseudomonadati</taxon>
        <taxon>Pseudomonadota</taxon>
        <taxon>Alphaproteobacteria</taxon>
        <taxon>Sphingomonadales</taxon>
        <taxon>Sphingosinicellaceae</taxon>
        <taxon>Pacificimonas</taxon>
    </lineage>
</organism>
<dbReference type="PANTHER" id="PTHR30246:SF1">
    <property type="entry name" value="2-DEHYDRO-3-DEOXY-6-PHOSPHOGALACTONATE ALDOLASE-RELATED"/>
    <property type="match status" value="1"/>
</dbReference>
<keyword evidence="1 4" id="KW-0456">Lyase</keyword>
<evidence type="ECO:0000256" key="2">
    <source>
        <dbReference type="ARBA" id="ARBA00023270"/>
    </source>
</evidence>
<dbReference type="EC" id="4.1.3.16" evidence="4"/>
<keyword evidence="3" id="KW-0119">Carbohydrate metabolism</keyword>
<dbReference type="NCBIfam" id="NF004325">
    <property type="entry name" value="PRK05718.1"/>
    <property type="match status" value="1"/>
</dbReference>
<evidence type="ECO:0000313" key="5">
    <source>
        <dbReference type="Proteomes" id="UP000722336"/>
    </source>
</evidence>
<sequence>MTTKIIDRIGQAGLLPVIRIDDASRAADLGAALVAGGLPVAEITFRTAAAAAAIRAMREAQPDMLIGAGTILTIDQAKAALDAGAAFIISPGLNPTTVEWCVKAGVLITPGIATPSDIERGLEYGLTHLKFFPAEANGGLKTLKAIAAPYGDVRFIPTGGIDLGNFADYLKFGRVHACGGSWIVPSDAIAAGDWHRITALTREAVALRDSIRT</sequence>
<dbReference type="RefSeq" id="WP_218446267.1">
    <property type="nucleotide sequence ID" value="NZ_JAGSPA010000003.1"/>
</dbReference>
<dbReference type="EMBL" id="JAGSPA010000003">
    <property type="protein sequence ID" value="MBV7257462.1"/>
    <property type="molecule type" value="Genomic_DNA"/>
</dbReference>
<dbReference type="InterPro" id="IPR031337">
    <property type="entry name" value="KDPG/KHG_AS_1"/>
</dbReference>
<protein>
    <submittedName>
        <fullName evidence="4">Bifunctional 4-hydroxy-2-oxoglutarate aldolase/2-dehydro-3-deoxy-phosphogluconate aldolase</fullName>
        <ecNumber evidence="4">4.1.2.14</ecNumber>
        <ecNumber evidence="4">4.1.3.16</ecNumber>
    </submittedName>
</protein>
<evidence type="ECO:0000256" key="1">
    <source>
        <dbReference type="ARBA" id="ARBA00023239"/>
    </source>
</evidence>
<keyword evidence="5" id="KW-1185">Reference proteome</keyword>
<evidence type="ECO:0000256" key="3">
    <source>
        <dbReference type="ARBA" id="ARBA00023277"/>
    </source>
</evidence>
<evidence type="ECO:0000313" key="4">
    <source>
        <dbReference type="EMBL" id="MBV7257462.1"/>
    </source>
</evidence>
<dbReference type="Pfam" id="PF01081">
    <property type="entry name" value="Aldolase"/>
    <property type="match status" value="1"/>
</dbReference>
<keyword evidence="2" id="KW-0704">Schiff base</keyword>
<name>A0ABS6SHX5_9SPHN</name>
<accession>A0ABS6SHX5</accession>
<dbReference type="InterPro" id="IPR031338">
    <property type="entry name" value="KDPG/KHG_AS_2"/>
</dbReference>
<proteinExistence type="predicted"/>
<comment type="caution">
    <text evidence="4">The sequence shown here is derived from an EMBL/GenBank/DDBJ whole genome shotgun (WGS) entry which is preliminary data.</text>
</comment>
<gene>
    <name evidence="4" type="primary">eda</name>
    <name evidence="4" type="ORF">KCG44_11760</name>
</gene>
<dbReference type="EC" id="4.1.2.14" evidence="4"/>
<dbReference type="GO" id="GO:0008700">
    <property type="term" value="F:(R,S)-4-hydroxy-2-oxoglutarate aldolase activity"/>
    <property type="evidence" value="ECO:0007669"/>
    <property type="project" value="UniProtKB-EC"/>
</dbReference>
<dbReference type="PROSITE" id="PS00160">
    <property type="entry name" value="ALDOLASE_KDPG_KHG_2"/>
    <property type="match status" value="1"/>
</dbReference>
<dbReference type="PANTHER" id="PTHR30246">
    <property type="entry name" value="2-KETO-3-DEOXY-6-PHOSPHOGLUCONATE ALDOLASE"/>
    <property type="match status" value="1"/>
</dbReference>
<dbReference type="Proteomes" id="UP000722336">
    <property type="component" value="Unassembled WGS sequence"/>
</dbReference>
<reference evidence="4 5" key="1">
    <citation type="submission" date="2021-04" db="EMBL/GenBank/DDBJ databases">
        <authorList>
            <person name="Pira H."/>
            <person name="Risdian C."/>
            <person name="Wink J."/>
        </authorList>
    </citation>
    <scope>NUCLEOTIDE SEQUENCE [LARGE SCALE GENOMIC DNA]</scope>
    <source>
        <strain evidence="4 5">WHA3</strain>
    </source>
</reference>
<dbReference type="PROSITE" id="PS00159">
    <property type="entry name" value="ALDOLASE_KDPG_KHG_1"/>
    <property type="match status" value="1"/>
</dbReference>